<name>A0A5J4TSW4_9EUKA</name>
<dbReference type="EMBL" id="SNRW01026177">
    <property type="protein sequence ID" value="KAA6360989.1"/>
    <property type="molecule type" value="Genomic_DNA"/>
</dbReference>
<evidence type="ECO:0000256" key="2">
    <source>
        <dbReference type="SAM" id="Phobius"/>
    </source>
</evidence>
<protein>
    <recommendedName>
        <fullName evidence="5">Right handed beta helix domain-containing protein</fullName>
    </recommendedName>
</protein>
<dbReference type="InterPro" id="IPR011050">
    <property type="entry name" value="Pectin_lyase_fold/virulence"/>
</dbReference>
<gene>
    <name evidence="3" type="ORF">EZS28_043484</name>
</gene>
<proteinExistence type="predicted"/>
<feature type="region of interest" description="Disordered" evidence="1">
    <location>
        <begin position="459"/>
        <end position="501"/>
    </location>
</feature>
<dbReference type="PANTHER" id="PTHR11319:SF35">
    <property type="entry name" value="OUTER MEMBRANE PROTEIN PMPC-RELATED"/>
    <property type="match status" value="1"/>
</dbReference>
<comment type="caution">
    <text evidence="3">The sequence shown here is derived from an EMBL/GenBank/DDBJ whole genome shotgun (WGS) entry which is preliminary data.</text>
</comment>
<dbReference type="AlphaFoldDB" id="A0A5J4TSW4"/>
<evidence type="ECO:0000313" key="3">
    <source>
        <dbReference type="EMBL" id="KAA6360989.1"/>
    </source>
</evidence>
<feature type="transmembrane region" description="Helical" evidence="2">
    <location>
        <begin position="363"/>
        <end position="391"/>
    </location>
</feature>
<evidence type="ECO:0000256" key="1">
    <source>
        <dbReference type="SAM" id="MobiDB-lite"/>
    </source>
</evidence>
<dbReference type="SUPFAM" id="SSF51126">
    <property type="entry name" value="Pectin lyase-like"/>
    <property type="match status" value="1"/>
</dbReference>
<keyword evidence="2" id="KW-1133">Transmembrane helix</keyword>
<organism evidence="3 4">
    <name type="scientific">Streblomastix strix</name>
    <dbReference type="NCBI Taxonomy" id="222440"/>
    <lineage>
        <taxon>Eukaryota</taxon>
        <taxon>Metamonada</taxon>
        <taxon>Preaxostyla</taxon>
        <taxon>Oxymonadida</taxon>
        <taxon>Streblomastigidae</taxon>
        <taxon>Streblomastix</taxon>
    </lineage>
</organism>
<accession>A0A5J4TSW4</accession>
<reference evidence="3 4" key="1">
    <citation type="submission" date="2019-03" db="EMBL/GenBank/DDBJ databases">
        <title>Single cell metagenomics reveals metabolic interactions within the superorganism composed of flagellate Streblomastix strix and complex community of Bacteroidetes bacteria on its surface.</title>
        <authorList>
            <person name="Treitli S.C."/>
            <person name="Kolisko M."/>
            <person name="Husnik F."/>
            <person name="Keeling P."/>
            <person name="Hampl V."/>
        </authorList>
    </citation>
    <scope>NUCLEOTIDE SEQUENCE [LARGE SCALE GENOMIC DNA]</scope>
    <source>
        <strain evidence="3">ST1C</strain>
    </source>
</reference>
<evidence type="ECO:0000313" key="4">
    <source>
        <dbReference type="Proteomes" id="UP000324800"/>
    </source>
</evidence>
<dbReference type="PANTHER" id="PTHR11319">
    <property type="entry name" value="G PROTEIN-COUPLED RECEPTOR-RELATED"/>
    <property type="match status" value="1"/>
</dbReference>
<sequence>MNVIGGKPLFGDKHATDISLSKCKFSNILVDNKGIFVDNFVGQTNVTINSCSFIDVEDALIGGVVQGLNQNGNLLVVGSSFKSCHNTKQINKDISNQKYHTEIISGDAKFEDDIFKECISLSYGGAISFISNGKLVLDDCKFMSCSAQTKGGAVYVLGSGEHNFKGLKFEDCAVSDLYSAEGGSIYLESGTSYIKDSTILNSKAEIKTQSETESSQSSSSKGGAIFIHDWQTYSYIKEVKIDNSEAGFGGAVYISSSADVGRMKITDVKFRNNVANIGGGGAVYAKDATLIYIGDAHFASNEAAGPYQGKDVHFGDLGISSDNLKLEKLQRDVISDSRSNTSEPRICIENYLCPSWIEDELNLPVWAIITISLVVTSLVVTAIIIIIACLLRRRSKVKVNDNKLQGETNNQQYTVGVSSQYMQGPQQIQAYPNIYPNQTIAISPQNAGQINQNIQQSYRFSAPPSTPIPSSLPPQNQNLIYNPPPPNVQDLQEQDKDNLLE</sequence>
<keyword evidence="2" id="KW-0472">Membrane</keyword>
<keyword evidence="2" id="KW-0812">Transmembrane</keyword>
<dbReference type="Proteomes" id="UP000324800">
    <property type="component" value="Unassembled WGS sequence"/>
</dbReference>
<evidence type="ECO:0008006" key="5">
    <source>
        <dbReference type="Google" id="ProtNLM"/>
    </source>
</evidence>